<keyword evidence="1" id="KW-1133">Transmembrane helix</keyword>
<evidence type="ECO:0000313" key="3">
    <source>
        <dbReference type="Proteomes" id="UP000666369"/>
    </source>
</evidence>
<evidence type="ECO:0000256" key="1">
    <source>
        <dbReference type="SAM" id="Phobius"/>
    </source>
</evidence>
<feature type="transmembrane region" description="Helical" evidence="1">
    <location>
        <begin position="300"/>
        <end position="322"/>
    </location>
</feature>
<evidence type="ECO:0000313" key="2">
    <source>
        <dbReference type="EMBL" id="NGZ85606.1"/>
    </source>
</evidence>
<feature type="transmembrane region" description="Helical" evidence="1">
    <location>
        <begin position="268"/>
        <end position="288"/>
    </location>
</feature>
<feature type="transmembrane region" description="Helical" evidence="1">
    <location>
        <begin position="200"/>
        <end position="218"/>
    </location>
</feature>
<reference evidence="3" key="1">
    <citation type="submission" date="2023-07" db="EMBL/GenBank/DDBJ databases">
        <title>Duganella aceri sp. nov., isolated from tree sap.</title>
        <authorList>
            <person name="Kim I.S."/>
        </authorList>
    </citation>
    <scope>NUCLEOTIDE SEQUENCE [LARGE SCALE GENOMIC DNA]</scope>
    <source>
        <strain evidence="3">SAP-35</strain>
    </source>
</reference>
<accession>A0ABX0FM56</accession>
<feature type="transmembrane region" description="Helical" evidence="1">
    <location>
        <begin position="334"/>
        <end position="353"/>
    </location>
</feature>
<feature type="transmembrane region" description="Helical" evidence="1">
    <location>
        <begin position="17"/>
        <end position="35"/>
    </location>
</feature>
<protein>
    <submittedName>
        <fullName evidence="2">DUF4153 domain-containing protein</fullName>
    </submittedName>
</protein>
<gene>
    <name evidence="2" type="ORF">GW587_15245</name>
</gene>
<comment type="caution">
    <text evidence="2">The sequence shown here is derived from an EMBL/GenBank/DDBJ whole genome shotgun (WGS) entry which is preliminary data.</text>
</comment>
<organism evidence="2 3">
    <name type="scientific">Duganella aceris</name>
    <dbReference type="NCBI Taxonomy" id="2703883"/>
    <lineage>
        <taxon>Bacteria</taxon>
        <taxon>Pseudomonadati</taxon>
        <taxon>Pseudomonadota</taxon>
        <taxon>Betaproteobacteria</taxon>
        <taxon>Burkholderiales</taxon>
        <taxon>Oxalobacteraceae</taxon>
        <taxon>Telluria group</taxon>
        <taxon>Duganella</taxon>
    </lineage>
</organism>
<proteinExistence type="predicted"/>
<dbReference type="Pfam" id="PF13687">
    <property type="entry name" value="DUF4153"/>
    <property type="match status" value="1"/>
</dbReference>
<sequence length="599" mass="65309">MEQNDTGLGEQVSRRVMALRLLTGLVQGALLYWLYRAGKDGFWPASAPYVMTPLFLLALMVPAVLISSLGHMAPKRTAQWTLAVAAVLLLLSLHDAWRSAGAGLLDTGLYGRPERFMPSWPLLQFGAVFVYIAHSLAMAAALDRRRIASYSSYFEMAWKLAVQLMFSVFFVGALWLVLWMGAGLFSMVKLDFFKELLQKAWFVVPVICFAWSCAMHVTDVRPSIVRGIRTLLLVLASWILPVATLIICGFLCSLPFTGLDALWGTRHATSLLLTAIAMLVVLINAAFQNGEAKAALAIRVSARTAAIVILPLTGIAIYALGLRVHDYGWTTDRIVAAACLVVASCYAGGYQWAAHRYDTWLCPIAKVNIATAFVVLAVLLALFTPIADPARISVNNQMARLASGRTTPEKFDFRYLRFEGQRYGQEALAQLARSDVKLVAEKATAALKTTNRWQSGKVVITAASIVDNVTVWPASAKLPASFVAQKWSDLPEPQQPQCLSGADQKCEALLLDADGDGKQEVMLFGAGYGNGVLYAEDQTGKWSLVAHLAGGCGEVRARLRAGQFALAASRWKALDIGSVRLQFLPEFAPEDCKTLKAAQ</sequence>
<dbReference type="RefSeq" id="WP_166104547.1">
    <property type="nucleotide sequence ID" value="NZ_JAADJT010000006.1"/>
</dbReference>
<feature type="transmembrane region" description="Helical" evidence="1">
    <location>
        <begin position="365"/>
        <end position="387"/>
    </location>
</feature>
<dbReference type="InterPro" id="IPR025291">
    <property type="entry name" value="DUF4153"/>
</dbReference>
<feature type="transmembrane region" description="Helical" evidence="1">
    <location>
        <begin position="164"/>
        <end position="188"/>
    </location>
</feature>
<feature type="transmembrane region" description="Helical" evidence="1">
    <location>
        <begin position="47"/>
        <end position="66"/>
    </location>
</feature>
<feature type="transmembrane region" description="Helical" evidence="1">
    <location>
        <begin position="230"/>
        <end position="256"/>
    </location>
</feature>
<feature type="transmembrane region" description="Helical" evidence="1">
    <location>
        <begin position="122"/>
        <end position="143"/>
    </location>
</feature>
<keyword evidence="1" id="KW-0812">Transmembrane</keyword>
<feature type="transmembrane region" description="Helical" evidence="1">
    <location>
        <begin position="78"/>
        <end position="97"/>
    </location>
</feature>
<keyword evidence="1" id="KW-0472">Membrane</keyword>
<dbReference type="EMBL" id="JAADJT010000006">
    <property type="protein sequence ID" value="NGZ85606.1"/>
    <property type="molecule type" value="Genomic_DNA"/>
</dbReference>
<keyword evidence="3" id="KW-1185">Reference proteome</keyword>
<dbReference type="Proteomes" id="UP000666369">
    <property type="component" value="Unassembled WGS sequence"/>
</dbReference>
<name>A0ABX0FM56_9BURK</name>